<dbReference type="Pfam" id="PF07690">
    <property type="entry name" value="MFS_1"/>
    <property type="match status" value="1"/>
</dbReference>
<evidence type="ECO:0000256" key="6">
    <source>
        <dbReference type="SAM" id="Phobius"/>
    </source>
</evidence>
<feature type="transmembrane region" description="Helical" evidence="6">
    <location>
        <begin position="446"/>
        <end position="471"/>
    </location>
</feature>
<feature type="compositionally biased region" description="Low complexity" evidence="5">
    <location>
        <begin position="1"/>
        <end position="18"/>
    </location>
</feature>
<feature type="transmembrane region" description="Helical" evidence="6">
    <location>
        <begin position="186"/>
        <end position="206"/>
    </location>
</feature>
<dbReference type="PANTHER" id="PTHR23501:SF78">
    <property type="entry name" value="MAJOR FACILITATOR SUPERFAMILY (MFS) PROFILE DOMAIN-CONTAINING PROTEIN-RELATED"/>
    <property type="match status" value="1"/>
</dbReference>
<dbReference type="InterPro" id="IPR020846">
    <property type="entry name" value="MFS_dom"/>
</dbReference>
<proteinExistence type="predicted"/>
<feature type="transmembrane region" description="Helical" evidence="6">
    <location>
        <begin position="218"/>
        <end position="237"/>
    </location>
</feature>
<evidence type="ECO:0000256" key="1">
    <source>
        <dbReference type="ARBA" id="ARBA00004141"/>
    </source>
</evidence>
<dbReference type="InterPro" id="IPR011701">
    <property type="entry name" value="MFS"/>
</dbReference>
<feature type="transmembrane region" description="Helical" evidence="6">
    <location>
        <begin position="316"/>
        <end position="335"/>
    </location>
</feature>
<feature type="transmembrane region" description="Helical" evidence="6">
    <location>
        <begin position="249"/>
        <end position="267"/>
    </location>
</feature>
<dbReference type="Gene3D" id="1.20.1720.10">
    <property type="entry name" value="Multidrug resistance protein D"/>
    <property type="match status" value="1"/>
</dbReference>
<name>A0AA38S8C5_9PEZI</name>
<comment type="subcellular location">
    <subcellularLocation>
        <location evidence="1">Membrane</location>
        <topology evidence="1">Multi-pass membrane protein</topology>
    </subcellularLocation>
</comment>
<evidence type="ECO:0000313" key="8">
    <source>
        <dbReference type="EMBL" id="KAJ9154906.1"/>
    </source>
</evidence>
<reference evidence="8" key="1">
    <citation type="submission" date="2022-07" db="EMBL/GenBank/DDBJ databases">
        <title>Fungi with potential for degradation of polypropylene.</title>
        <authorList>
            <person name="Gostincar C."/>
        </authorList>
    </citation>
    <scope>NUCLEOTIDE SEQUENCE</scope>
    <source>
        <strain evidence="8">EXF-13308</strain>
    </source>
</reference>
<comment type="caution">
    <text evidence="8">The sequence shown here is derived from an EMBL/GenBank/DDBJ whole genome shotgun (WGS) entry which is preliminary data.</text>
</comment>
<dbReference type="Proteomes" id="UP001174694">
    <property type="component" value="Unassembled WGS sequence"/>
</dbReference>
<feature type="transmembrane region" description="Helical" evidence="6">
    <location>
        <begin position="392"/>
        <end position="410"/>
    </location>
</feature>
<keyword evidence="9" id="KW-1185">Reference proteome</keyword>
<gene>
    <name evidence="8" type="ORF">NKR23_g2290</name>
</gene>
<evidence type="ECO:0000256" key="4">
    <source>
        <dbReference type="ARBA" id="ARBA00023136"/>
    </source>
</evidence>
<evidence type="ECO:0000259" key="7">
    <source>
        <dbReference type="PROSITE" id="PS50850"/>
    </source>
</evidence>
<feature type="transmembrane region" description="Helical" evidence="6">
    <location>
        <begin position="157"/>
        <end position="180"/>
    </location>
</feature>
<keyword evidence="4 6" id="KW-0472">Membrane</keyword>
<organism evidence="8 9">
    <name type="scientific">Pleurostoma richardsiae</name>
    <dbReference type="NCBI Taxonomy" id="41990"/>
    <lineage>
        <taxon>Eukaryota</taxon>
        <taxon>Fungi</taxon>
        <taxon>Dikarya</taxon>
        <taxon>Ascomycota</taxon>
        <taxon>Pezizomycotina</taxon>
        <taxon>Sordariomycetes</taxon>
        <taxon>Sordariomycetidae</taxon>
        <taxon>Calosphaeriales</taxon>
        <taxon>Pleurostomataceae</taxon>
        <taxon>Pleurostoma</taxon>
    </lineage>
</organism>
<feature type="transmembrane region" description="Helical" evidence="6">
    <location>
        <begin position="356"/>
        <end position="380"/>
    </location>
</feature>
<dbReference type="GO" id="GO:0005886">
    <property type="term" value="C:plasma membrane"/>
    <property type="evidence" value="ECO:0007669"/>
    <property type="project" value="TreeGrafter"/>
</dbReference>
<dbReference type="InterPro" id="IPR036259">
    <property type="entry name" value="MFS_trans_sf"/>
</dbReference>
<dbReference type="PRINTS" id="PR01036">
    <property type="entry name" value="TCRTETB"/>
</dbReference>
<evidence type="ECO:0000256" key="2">
    <source>
        <dbReference type="ARBA" id="ARBA00022692"/>
    </source>
</evidence>
<feature type="transmembrane region" description="Helical" evidence="6">
    <location>
        <begin position="422"/>
        <end position="440"/>
    </location>
</feature>
<dbReference type="AlphaFoldDB" id="A0AA38S8C5"/>
<sequence length="601" mass="63551">MATSTATQTAVVASRATSHAGPESWELDTITPSEPAPGPNAPLPNALPSAASSSQDAVAAATVSEMATAARKDSHEIHDQTSRLPFRRLVTVYLCLAAIYFVSSLDINSVATALPAISRSLDAGNSITWAGTAYLMGQTVFQALYGRLSDIFGRKPVLLACAACLVAGDLLCAAARTAPWLYACRALSGVGGGGISSLVQITVSDLVSLRDRGKYQGILNGAIGLGSGTGPFIAASVLRGGGGTESWRWIFRVPPILASACVVVMWVSLPLKPIVGSWREKVQKIDWFGLGAVVVGVMFLLIPINSGGTTWPWNSALVISMLVVGGVSSILFVVVEKRFAKIPMIPPRLFGHKSTTILYVQSALYDLVWQVDLYFLPVYFQDVRGYSPLQSAALVLPLLLVQSLAGLISGPLMTKMSRYGPVLYVGMALWLLGTSLKLTFTRTTAISVYVIVLVIEGTGIGFVHQPALVALQALSKPQDRAVATSTRNLMRNLGAVAGVAMSTAIQFAVMKSSLPSTLPSGIRGQLMDGSWEIGEPGSEAWESQILDAKMKGIRAVFILMAPLIGLCLLGCVYIPNTVLKGDDTDNGTSSRDRSAEAPHTA</sequence>
<evidence type="ECO:0000313" key="9">
    <source>
        <dbReference type="Proteomes" id="UP001174694"/>
    </source>
</evidence>
<dbReference type="PROSITE" id="PS50850">
    <property type="entry name" value="MFS"/>
    <property type="match status" value="1"/>
</dbReference>
<keyword evidence="3 6" id="KW-1133">Transmembrane helix</keyword>
<keyword evidence="2 6" id="KW-0812">Transmembrane</keyword>
<evidence type="ECO:0000256" key="5">
    <source>
        <dbReference type="SAM" id="MobiDB-lite"/>
    </source>
</evidence>
<feature type="transmembrane region" description="Helical" evidence="6">
    <location>
        <begin position="553"/>
        <end position="574"/>
    </location>
</feature>
<feature type="domain" description="Major facilitator superfamily (MFS) profile" evidence="7">
    <location>
        <begin position="92"/>
        <end position="579"/>
    </location>
</feature>
<dbReference type="SUPFAM" id="SSF103473">
    <property type="entry name" value="MFS general substrate transporter"/>
    <property type="match status" value="1"/>
</dbReference>
<feature type="compositionally biased region" description="Basic and acidic residues" evidence="5">
    <location>
        <begin position="590"/>
        <end position="601"/>
    </location>
</feature>
<feature type="transmembrane region" description="Helical" evidence="6">
    <location>
        <begin position="89"/>
        <end position="107"/>
    </location>
</feature>
<dbReference type="EMBL" id="JANBVO010000004">
    <property type="protein sequence ID" value="KAJ9154906.1"/>
    <property type="molecule type" value="Genomic_DNA"/>
</dbReference>
<feature type="transmembrane region" description="Helical" evidence="6">
    <location>
        <begin position="492"/>
        <end position="510"/>
    </location>
</feature>
<feature type="transmembrane region" description="Helical" evidence="6">
    <location>
        <begin position="127"/>
        <end position="145"/>
    </location>
</feature>
<feature type="region of interest" description="Disordered" evidence="5">
    <location>
        <begin position="1"/>
        <end position="50"/>
    </location>
</feature>
<dbReference type="Gene3D" id="1.20.1250.20">
    <property type="entry name" value="MFS general substrate transporter like domains"/>
    <property type="match status" value="1"/>
</dbReference>
<evidence type="ECO:0000256" key="3">
    <source>
        <dbReference type="ARBA" id="ARBA00022989"/>
    </source>
</evidence>
<dbReference type="GO" id="GO:0022857">
    <property type="term" value="F:transmembrane transporter activity"/>
    <property type="evidence" value="ECO:0007669"/>
    <property type="project" value="InterPro"/>
</dbReference>
<protein>
    <submittedName>
        <fullName evidence="8">Major facilitator superfamily</fullName>
    </submittedName>
</protein>
<dbReference type="PANTHER" id="PTHR23501">
    <property type="entry name" value="MAJOR FACILITATOR SUPERFAMILY"/>
    <property type="match status" value="1"/>
</dbReference>
<accession>A0AA38S8C5</accession>
<feature type="transmembrane region" description="Helical" evidence="6">
    <location>
        <begin position="287"/>
        <end position="304"/>
    </location>
</feature>
<feature type="region of interest" description="Disordered" evidence="5">
    <location>
        <begin position="582"/>
        <end position="601"/>
    </location>
</feature>